<organism evidence="1 2">
    <name type="scientific">Owenia fusiformis</name>
    <name type="common">Polychaete worm</name>
    <dbReference type="NCBI Taxonomy" id="6347"/>
    <lineage>
        <taxon>Eukaryota</taxon>
        <taxon>Metazoa</taxon>
        <taxon>Spiralia</taxon>
        <taxon>Lophotrochozoa</taxon>
        <taxon>Annelida</taxon>
        <taxon>Polychaeta</taxon>
        <taxon>Sedentaria</taxon>
        <taxon>Canalipalpata</taxon>
        <taxon>Sabellida</taxon>
        <taxon>Oweniida</taxon>
        <taxon>Oweniidae</taxon>
        <taxon>Owenia</taxon>
    </lineage>
</organism>
<dbReference type="OrthoDB" id="6320912at2759"/>
<evidence type="ECO:0000313" key="2">
    <source>
        <dbReference type="Proteomes" id="UP000749559"/>
    </source>
</evidence>
<dbReference type="EMBL" id="CAIIXF020000008">
    <property type="protein sequence ID" value="CAH1790873.1"/>
    <property type="molecule type" value="Genomic_DNA"/>
</dbReference>
<sequence>MASDNWDFFNLEDAGINCMAMYNSKIYFLLPGVYGNYGQYQGYIVKLELRLLDGCEDKWSKNTEAGLNILKCSKLIANVTEDSESKINWEKRTFSVKGSYMKIIKDPNTDILLFFFQVWKFKGQKIFLELYQASEKGLVSLLHTEEQSEESPVRTMGIDYKNGTICWSTSFSLKCAELRNGALSNFRSILDKSDIRKVCKINATPSEYVTGVAITKRSNHAVNVYFGCQGNIAHEGGLGMVIQGTSIADSRHEIFNVTSRGKKVLGGILFTTETLPVTCATVVNYPNDGRKTSEGQKPVKSGTMITYQTFNTVELKILGTFIYILFNINVFY</sequence>
<proteinExistence type="predicted"/>
<comment type="caution">
    <text evidence="1">The sequence shown here is derived from an EMBL/GenBank/DDBJ whole genome shotgun (WGS) entry which is preliminary data.</text>
</comment>
<protein>
    <submittedName>
        <fullName evidence="1">Uncharacterized protein</fullName>
    </submittedName>
</protein>
<accession>A0A8S4P9I6</accession>
<dbReference type="Proteomes" id="UP000749559">
    <property type="component" value="Unassembled WGS sequence"/>
</dbReference>
<dbReference type="AlphaFoldDB" id="A0A8S4P9I6"/>
<gene>
    <name evidence="1" type="ORF">OFUS_LOCUS16029</name>
</gene>
<name>A0A8S4P9I6_OWEFU</name>
<keyword evidence="2" id="KW-1185">Reference proteome</keyword>
<evidence type="ECO:0000313" key="1">
    <source>
        <dbReference type="EMBL" id="CAH1790873.1"/>
    </source>
</evidence>
<reference evidence="1" key="1">
    <citation type="submission" date="2022-03" db="EMBL/GenBank/DDBJ databases">
        <authorList>
            <person name="Martin C."/>
        </authorList>
    </citation>
    <scope>NUCLEOTIDE SEQUENCE</scope>
</reference>